<organism evidence="2 3">
    <name type="scientific">Maribacter dokdonensis</name>
    <dbReference type="NCBI Taxonomy" id="320912"/>
    <lineage>
        <taxon>Bacteria</taxon>
        <taxon>Pseudomonadati</taxon>
        <taxon>Bacteroidota</taxon>
        <taxon>Flavobacteriia</taxon>
        <taxon>Flavobacteriales</taxon>
        <taxon>Flavobacteriaceae</taxon>
        <taxon>Maribacter</taxon>
    </lineage>
</organism>
<reference evidence="2 3" key="1">
    <citation type="submission" date="2016-10" db="EMBL/GenBank/DDBJ databases">
        <authorList>
            <person name="Varghese N."/>
            <person name="Submissions S."/>
        </authorList>
    </citation>
    <scope>NUCLEOTIDE SEQUENCE [LARGE SCALE GENOMIC DNA]</scope>
    <source>
        <strain evidence="2 3">MAR_2009_60</strain>
    </source>
</reference>
<dbReference type="Proteomes" id="UP000199574">
    <property type="component" value="Chromosome I"/>
</dbReference>
<dbReference type="EMBL" id="LT629754">
    <property type="protein sequence ID" value="SDS74081.1"/>
    <property type="molecule type" value="Genomic_DNA"/>
</dbReference>
<dbReference type="SUPFAM" id="SSF49265">
    <property type="entry name" value="Fibronectin type III"/>
    <property type="match status" value="1"/>
</dbReference>
<keyword evidence="3" id="KW-1185">Reference proteome</keyword>
<dbReference type="Gene3D" id="2.60.40.10">
    <property type="entry name" value="Immunoglobulins"/>
    <property type="match status" value="1"/>
</dbReference>
<proteinExistence type="predicted"/>
<evidence type="ECO:0000313" key="3">
    <source>
        <dbReference type="Proteomes" id="UP000199574"/>
    </source>
</evidence>
<feature type="domain" description="Fibronectin type-III" evidence="1">
    <location>
        <begin position="143"/>
        <end position="232"/>
    </location>
</feature>
<dbReference type="InterPro" id="IPR013783">
    <property type="entry name" value="Ig-like_fold"/>
</dbReference>
<dbReference type="InterPro" id="IPR036116">
    <property type="entry name" value="FN3_sf"/>
</dbReference>
<dbReference type="GeneID" id="90592383"/>
<evidence type="ECO:0000259" key="1">
    <source>
        <dbReference type="PROSITE" id="PS50853"/>
    </source>
</evidence>
<name>A0ABY0UII9_9FLAO</name>
<accession>A0ABY0UII9</accession>
<evidence type="ECO:0000313" key="2">
    <source>
        <dbReference type="EMBL" id="SDS74081.1"/>
    </source>
</evidence>
<sequence length="232" mass="25957">MKKRWTLILAILVFHSCGIDSDVLTYSDSNPIDDGIDILLLFPQNNSEIIDGTHVSATESRLVFEWTTKNNIDYRPFNLELVNLSNNDTIIYESIDTTSAIILQREVRYSWTVTGISDSKSQTWVIYNIGPDLEASPPLQASAISPVTGSSISQTSTTVNLVWSSEDPDDDIISFDLYFGEAEDPPLLFEDINASRYNDIPVEADKTYYWKIVTKDSVGNESTSEVFTFSVG</sequence>
<gene>
    <name evidence="2" type="ORF">SAMN05192545_1965</name>
</gene>
<dbReference type="PROSITE" id="PS50853">
    <property type="entry name" value="FN3"/>
    <property type="match status" value="1"/>
</dbReference>
<dbReference type="RefSeq" id="WP_091605376.1">
    <property type="nucleotide sequence ID" value="NZ_LT629754.1"/>
</dbReference>
<dbReference type="InterPro" id="IPR003961">
    <property type="entry name" value="FN3_dom"/>
</dbReference>
<protein>
    <recommendedName>
        <fullName evidence="1">Fibronectin type-III domain-containing protein</fullName>
    </recommendedName>
</protein>